<organism evidence="2">
    <name type="scientific">Cacopsylla melanoneura</name>
    <dbReference type="NCBI Taxonomy" id="428564"/>
    <lineage>
        <taxon>Eukaryota</taxon>
        <taxon>Metazoa</taxon>
        <taxon>Ecdysozoa</taxon>
        <taxon>Arthropoda</taxon>
        <taxon>Hexapoda</taxon>
        <taxon>Insecta</taxon>
        <taxon>Pterygota</taxon>
        <taxon>Neoptera</taxon>
        <taxon>Paraneoptera</taxon>
        <taxon>Hemiptera</taxon>
        <taxon>Sternorrhyncha</taxon>
        <taxon>Psylloidea</taxon>
        <taxon>Psyllidae</taxon>
        <taxon>Psyllinae</taxon>
        <taxon>Cacopsylla</taxon>
    </lineage>
</organism>
<dbReference type="AlphaFoldDB" id="A0A8D8RWY0"/>
<feature type="transmembrane region" description="Helical" evidence="1">
    <location>
        <begin position="94"/>
        <end position="112"/>
    </location>
</feature>
<keyword evidence="1" id="KW-0812">Transmembrane</keyword>
<reference evidence="2" key="1">
    <citation type="submission" date="2021-05" db="EMBL/GenBank/DDBJ databases">
        <authorList>
            <person name="Alioto T."/>
            <person name="Alioto T."/>
            <person name="Gomez Garrido J."/>
        </authorList>
    </citation>
    <scope>NUCLEOTIDE SEQUENCE</scope>
</reference>
<keyword evidence="1" id="KW-0472">Membrane</keyword>
<dbReference type="EMBL" id="HBUF01185036">
    <property type="protein sequence ID" value="CAG6656471.1"/>
    <property type="molecule type" value="Transcribed_RNA"/>
</dbReference>
<protein>
    <submittedName>
        <fullName evidence="2">Uncharacterized protein</fullName>
    </submittedName>
</protein>
<evidence type="ECO:0000313" key="2">
    <source>
        <dbReference type="EMBL" id="CAG6656471.1"/>
    </source>
</evidence>
<keyword evidence="1" id="KW-1133">Transmembrane helix</keyword>
<sequence>MRMRTSSPVWTFTARIRTLSRAVSTRRSKCGSVVKERRRRGRRVCIIYVCAFDSFVPASYCKTELKLRAVVSTLTVNETIGQWIFSHINQCNSLHLEIIITAVVFGIFTGFWS</sequence>
<name>A0A8D8RWY0_9HEMI</name>
<proteinExistence type="predicted"/>
<evidence type="ECO:0000256" key="1">
    <source>
        <dbReference type="SAM" id="Phobius"/>
    </source>
</evidence>
<accession>A0A8D8RWY0</accession>